<reference evidence="4" key="1">
    <citation type="journal article" date="2020" name="Stud. Mycol.">
        <title>101 Dothideomycetes genomes: a test case for predicting lifestyles and emergence of pathogens.</title>
        <authorList>
            <person name="Haridas S."/>
            <person name="Albert R."/>
            <person name="Binder M."/>
            <person name="Bloem J."/>
            <person name="Labutti K."/>
            <person name="Salamov A."/>
            <person name="Andreopoulos B."/>
            <person name="Baker S."/>
            <person name="Barry K."/>
            <person name="Bills G."/>
            <person name="Bluhm B."/>
            <person name="Cannon C."/>
            <person name="Castanera R."/>
            <person name="Culley D."/>
            <person name="Daum C."/>
            <person name="Ezra D."/>
            <person name="Gonzalez J."/>
            <person name="Henrissat B."/>
            <person name="Kuo A."/>
            <person name="Liang C."/>
            <person name="Lipzen A."/>
            <person name="Lutzoni F."/>
            <person name="Magnuson J."/>
            <person name="Mondo S."/>
            <person name="Nolan M."/>
            <person name="Ohm R."/>
            <person name="Pangilinan J."/>
            <person name="Park H.-J."/>
            <person name="Ramirez L."/>
            <person name="Alfaro M."/>
            <person name="Sun H."/>
            <person name="Tritt A."/>
            <person name="Yoshinaga Y."/>
            <person name="Zwiers L.-H."/>
            <person name="Turgeon B."/>
            <person name="Goodwin S."/>
            <person name="Spatafora J."/>
            <person name="Crous P."/>
            <person name="Grigoriev I."/>
        </authorList>
    </citation>
    <scope>NUCLEOTIDE SEQUENCE</scope>
    <source>
        <strain evidence="4">CBS 207.26</strain>
    </source>
</reference>
<feature type="domain" description="DUF7137" evidence="3">
    <location>
        <begin position="121"/>
        <end position="255"/>
    </location>
</feature>
<sequence>MRPSQLLAAVVALSQLSAAWPDFGDVKAVADVHGLLYGRQDNNDESSRPTATADEPKSTNDSNPSNSEASTTAENTAKETGKATASDDNKESTVTGKPTGSVKASGTKSGSKTKTTISEGMPAGGIQMITPAVTAGAQYYKVGDWVSFAWNYTSLSFTPTAIDVLATCTANQATYTLAVNQSVEETGMVYWDTGAYQATASVPLLTEQYTLIIYDSNSSVSATAKAGYLGAYNQFTFGMYTPQPYTPWADYKCPTCNSAMSAFESMTIKALLLTSGTTIASLFYFAYSFGVL</sequence>
<dbReference type="Proteomes" id="UP000800200">
    <property type="component" value="Unassembled WGS sequence"/>
</dbReference>
<feature type="compositionally biased region" description="Basic and acidic residues" evidence="1">
    <location>
        <begin position="76"/>
        <end position="91"/>
    </location>
</feature>
<dbReference type="OrthoDB" id="2435509at2759"/>
<evidence type="ECO:0000256" key="2">
    <source>
        <dbReference type="SAM" id="SignalP"/>
    </source>
</evidence>
<evidence type="ECO:0000256" key="1">
    <source>
        <dbReference type="SAM" id="MobiDB-lite"/>
    </source>
</evidence>
<dbReference type="InterPro" id="IPR055561">
    <property type="entry name" value="DUF7137"/>
</dbReference>
<keyword evidence="2" id="KW-0732">Signal</keyword>
<evidence type="ECO:0000313" key="4">
    <source>
        <dbReference type="EMBL" id="KAF2191422.1"/>
    </source>
</evidence>
<dbReference type="PANTHER" id="PTHR42028:SF1">
    <property type="entry name" value="YALI0E30657P"/>
    <property type="match status" value="1"/>
</dbReference>
<evidence type="ECO:0000259" key="3">
    <source>
        <dbReference type="Pfam" id="PF23585"/>
    </source>
</evidence>
<feature type="chain" id="PRO_5025383247" description="DUF7137 domain-containing protein" evidence="2">
    <location>
        <begin position="20"/>
        <end position="292"/>
    </location>
</feature>
<protein>
    <recommendedName>
        <fullName evidence="3">DUF7137 domain-containing protein</fullName>
    </recommendedName>
</protein>
<keyword evidence="5" id="KW-1185">Reference proteome</keyword>
<feature type="signal peptide" evidence="2">
    <location>
        <begin position="1"/>
        <end position="19"/>
    </location>
</feature>
<dbReference type="PANTHER" id="PTHR42028">
    <property type="entry name" value="CHROMOSOME 1, WHOLE GENOME SHOTGUN SEQUENCE"/>
    <property type="match status" value="1"/>
</dbReference>
<evidence type="ECO:0000313" key="5">
    <source>
        <dbReference type="Proteomes" id="UP000800200"/>
    </source>
</evidence>
<feature type="compositionally biased region" description="Low complexity" evidence="1">
    <location>
        <begin position="99"/>
        <end position="120"/>
    </location>
</feature>
<organism evidence="4 5">
    <name type="scientific">Zopfia rhizophila CBS 207.26</name>
    <dbReference type="NCBI Taxonomy" id="1314779"/>
    <lineage>
        <taxon>Eukaryota</taxon>
        <taxon>Fungi</taxon>
        <taxon>Dikarya</taxon>
        <taxon>Ascomycota</taxon>
        <taxon>Pezizomycotina</taxon>
        <taxon>Dothideomycetes</taxon>
        <taxon>Dothideomycetes incertae sedis</taxon>
        <taxon>Zopfiaceae</taxon>
        <taxon>Zopfia</taxon>
    </lineage>
</organism>
<name>A0A6A6EKG8_9PEZI</name>
<dbReference type="AlphaFoldDB" id="A0A6A6EKG8"/>
<feature type="region of interest" description="Disordered" evidence="1">
    <location>
        <begin position="37"/>
        <end position="123"/>
    </location>
</feature>
<dbReference type="EMBL" id="ML994617">
    <property type="protein sequence ID" value="KAF2191422.1"/>
    <property type="molecule type" value="Genomic_DNA"/>
</dbReference>
<gene>
    <name evidence="4" type="ORF">K469DRAFT_720428</name>
</gene>
<dbReference type="Pfam" id="PF23585">
    <property type="entry name" value="DUF7137"/>
    <property type="match status" value="1"/>
</dbReference>
<feature type="compositionally biased region" description="Polar residues" evidence="1">
    <location>
        <begin position="59"/>
        <end position="75"/>
    </location>
</feature>
<proteinExistence type="predicted"/>
<accession>A0A6A6EKG8</accession>